<dbReference type="Proteomes" id="UP001530293">
    <property type="component" value="Unassembled WGS sequence"/>
</dbReference>
<feature type="compositionally biased region" description="Acidic residues" evidence="8">
    <location>
        <begin position="234"/>
        <end position="243"/>
    </location>
</feature>
<feature type="region of interest" description="Disordered" evidence="8">
    <location>
        <begin position="220"/>
        <end position="261"/>
    </location>
</feature>
<keyword evidence="11" id="KW-1185">Reference proteome</keyword>
<dbReference type="PANTHER" id="PTHR16140:SF0">
    <property type="entry name" value="NON-STRUCTURAL MAINTENANCE OF CHROMOSOMES ELEMENT 4"/>
    <property type="match status" value="1"/>
</dbReference>
<gene>
    <name evidence="10" type="ORF">ACHAWU_000822</name>
</gene>
<dbReference type="InterPro" id="IPR014854">
    <property type="entry name" value="Nse4_C"/>
</dbReference>
<dbReference type="AlphaFoldDB" id="A0ABD3M706"/>
<evidence type="ECO:0000256" key="4">
    <source>
        <dbReference type="ARBA" id="ARBA00023172"/>
    </source>
</evidence>
<name>A0ABD3M706_9STRA</name>
<feature type="domain" description="Non-structural maintenance of chromosome element 4 C-terminal" evidence="9">
    <location>
        <begin position="323"/>
        <end position="411"/>
    </location>
</feature>
<organism evidence="10 11">
    <name type="scientific">Discostella pseudostelligera</name>
    <dbReference type="NCBI Taxonomy" id="259834"/>
    <lineage>
        <taxon>Eukaryota</taxon>
        <taxon>Sar</taxon>
        <taxon>Stramenopiles</taxon>
        <taxon>Ochrophyta</taxon>
        <taxon>Bacillariophyta</taxon>
        <taxon>Coscinodiscophyceae</taxon>
        <taxon>Thalassiosirophycidae</taxon>
        <taxon>Stephanodiscales</taxon>
        <taxon>Stephanodiscaceae</taxon>
        <taxon>Discostella</taxon>
    </lineage>
</organism>
<reference evidence="10 11" key="1">
    <citation type="submission" date="2024-10" db="EMBL/GenBank/DDBJ databases">
        <title>Updated reference genomes for cyclostephanoid diatoms.</title>
        <authorList>
            <person name="Roberts W.R."/>
            <person name="Alverson A.J."/>
        </authorList>
    </citation>
    <scope>NUCLEOTIDE SEQUENCE [LARGE SCALE GENOMIC DNA]</scope>
    <source>
        <strain evidence="10 11">AJA232-27</strain>
    </source>
</reference>
<accession>A0ABD3M706</accession>
<dbReference type="GO" id="GO:0030915">
    <property type="term" value="C:Smc5-Smc6 complex"/>
    <property type="evidence" value="ECO:0007669"/>
    <property type="project" value="UniProtKB-UniRule"/>
</dbReference>
<evidence type="ECO:0000256" key="6">
    <source>
        <dbReference type="ARBA" id="ARBA00023242"/>
    </source>
</evidence>
<evidence type="ECO:0000256" key="2">
    <source>
        <dbReference type="ARBA" id="ARBA00008997"/>
    </source>
</evidence>
<sequence length="431" mass="48443">MSGRKRSHDVEVDNNNNNLDYENREHGSHSDYDEDNDNDTHHRGNNNKSSKKQKNKKNRPSKIMSESGQTDADRRLLRRKQRELHNDIAVGGGDGAAAADAEQGGNDDEGGVDELTRLRTQNNDLWRDVRYTREAVLDSENVDLIASKAARQAEKVVQVPRYDAVRVAQALVKKGTVRTGGSSTQFNWRGLGFQVGVCFNALPSHVSFLYGPLDAEYVPKERKERQQRRKATQSDDEEEEQPEDVNQVGKKKESDGNELSAVQKHISVINGTLKEKASEARSVAIAESEEYATQLEREHPADEATIRKKKVKFIKEKSQVHAVNCLFNPKSFTQTVENVFHFSFLVKDSLAGIKARSVEEARECGDVPGPVIRPEKTQDVSDTIAKPTQAIVSLNMKDWRDMCKAYNVEESHVPHRVDGKVAKKEKGRKSN</sequence>
<feature type="compositionally biased region" description="Basic residues" evidence="8">
    <location>
        <begin position="43"/>
        <end position="60"/>
    </location>
</feature>
<evidence type="ECO:0000256" key="5">
    <source>
        <dbReference type="ARBA" id="ARBA00023204"/>
    </source>
</evidence>
<evidence type="ECO:0000256" key="3">
    <source>
        <dbReference type="ARBA" id="ARBA00022763"/>
    </source>
</evidence>
<dbReference type="InterPro" id="IPR027786">
    <property type="entry name" value="Nse4/EID"/>
</dbReference>
<evidence type="ECO:0000313" key="11">
    <source>
        <dbReference type="Proteomes" id="UP001530293"/>
    </source>
</evidence>
<comment type="subunit">
    <text evidence="7">Component of the SMC5-SMC6 complex.</text>
</comment>
<evidence type="ECO:0000256" key="8">
    <source>
        <dbReference type="SAM" id="MobiDB-lite"/>
    </source>
</evidence>
<comment type="function">
    <text evidence="7">Component of the SMC5-SMC6 complex, that promotes sister chromatid alignment after DNA damage and facilitates double-stranded DNA breaks (DSBs) repair via homologous recombination between sister chromatids.</text>
</comment>
<comment type="similarity">
    <text evidence="2 7">Belongs to the NSE4 family.</text>
</comment>
<dbReference type="PANTHER" id="PTHR16140">
    <property type="entry name" value="NON-STRUCTURAL MAINTENANCE OF CHROMOSOMES ELEMENT 4"/>
    <property type="match status" value="1"/>
</dbReference>
<evidence type="ECO:0000313" key="10">
    <source>
        <dbReference type="EMBL" id="KAL3759523.1"/>
    </source>
</evidence>
<keyword evidence="4 7" id="KW-0233">DNA recombination</keyword>
<evidence type="ECO:0000256" key="1">
    <source>
        <dbReference type="ARBA" id="ARBA00004123"/>
    </source>
</evidence>
<protein>
    <recommendedName>
        <fullName evidence="7">Non-structural maintenance of chromosomes element 4</fullName>
    </recommendedName>
</protein>
<comment type="caution">
    <text evidence="10">The sequence shown here is derived from an EMBL/GenBank/DDBJ whole genome shotgun (WGS) entry which is preliminary data.</text>
</comment>
<evidence type="ECO:0000256" key="7">
    <source>
        <dbReference type="RuleBase" id="RU365071"/>
    </source>
</evidence>
<comment type="subcellular location">
    <subcellularLocation>
        <location evidence="1 7">Nucleus</location>
    </subcellularLocation>
</comment>
<keyword evidence="5 7" id="KW-0234">DNA repair</keyword>
<dbReference type="EMBL" id="JALLBG020000200">
    <property type="protein sequence ID" value="KAL3759523.1"/>
    <property type="molecule type" value="Genomic_DNA"/>
</dbReference>
<proteinExistence type="inferred from homology"/>
<dbReference type="GO" id="GO:0006281">
    <property type="term" value="P:DNA repair"/>
    <property type="evidence" value="ECO:0007669"/>
    <property type="project" value="UniProtKB-UniRule"/>
</dbReference>
<feature type="compositionally biased region" description="Basic and acidic residues" evidence="8">
    <location>
        <begin position="21"/>
        <end position="31"/>
    </location>
</feature>
<dbReference type="Pfam" id="PF08743">
    <property type="entry name" value="Nse4_C"/>
    <property type="match status" value="1"/>
</dbReference>
<keyword evidence="3 7" id="KW-0227">DNA damage</keyword>
<keyword evidence="6 7" id="KW-0539">Nucleus</keyword>
<evidence type="ECO:0000259" key="9">
    <source>
        <dbReference type="Pfam" id="PF08743"/>
    </source>
</evidence>
<feature type="region of interest" description="Disordered" evidence="8">
    <location>
        <begin position="1"/>
        <end position="114"/>
    </location>
</feature>
<dbReference type="GO" id="GO:0006310">
    <property type="term" value="P:DNA recombination"/>
    <property type="evidence" value="ECO:0007669"/>
    <property type="project" value="UniProtKB-UniRule"/>
</dbReference>
<dbReference type="GO" id="GO:0005634">
    <property type="term" value="C:nucleus"/>
    <property type="evidence" value="ECO:0007669"/>
    <property type="project" value="UniProtKB-SubCell"/>
</dbReference>